<keyword evidence="6" id="KW-1185">Reference proteome</keyword>
<dbReference type="InterPro" id="IPR013103">
    <property type="entry name" value="RVT_2"/>
</dbReference>
<gene>
    <name evidence="5" type="ORF">DL764_010076</name>
</gene>
<dbReference type="Pfam" id="PF07727">
    <property type="entry name" value="RVT_2"/>
    <property type="match status" value="1"/>
</dbReference>
<dbReference type="Gene3D" id="3.30.420.10">
    <property type="entry name" value="Ribonuclease H-like superfamily/Ribonuclease H"/>
    <property type="match status" value="1"/>
</dbReference>
<keyword evidence="2" id="KW-0694">RNA-binding</keyword>
<reference evidence="5 6" key="1">
    <citation type="submission" date="2018-06" db="EMBL/GenBank/DDBJ databases">
        <title>Complete Genomes of Monosporascus.</title>
        <authorList>
            <person name="Robinson A.J."/>
            <person name="Natvig D.O."/>
        </authorList>
    </citation>
    <scope>NUCLEOTIDE SEQUENCE [LARGE SCALE GENOMIC DNA]</scope>
    <source>
        <strain evidence="5 6">CBS 110550</strain>
    </source>
</reference>
<protein>
    <recommendedName>
        <fullName evidence="4">Integrase catalytic domain-containing protein</fullName>
    </recommendedName>
</protein>
<dbReference type="STRING" id="155417.A0A4Q4SVQ0"/>
<feature type="domain" description="Integrase catalytic" evidence="4">
    <location>
        <begin position="1"/>
        <end position="90"/>
    </location>
</feature>
<dbReference type="Pfam" id="PF25597">
    <property type="entry name" value="SH3_retrovirus"/>
    <property type="match status" value="1"/>
</dbReference>
<evidence type="ECO:0000256" key="2">
    <source>
        <dbReference type="ARBA" id="ARBA00022884"/>
    </source>
</evidence>
<dbReference type="SUPFAM" id="SSF53098">
    <property type="entry name" value="Ribonuclease H-like"/>
    <property type="match status" value="1"/>
</dbReference>
<evidence type="ECO:0000313" key="5">
    <source>
        <dbReference type="EMBL" id="RYO78891.1"/>
    </source>
</evidence>
<dbReference type="EMBL" id="QJNU01001155">
    <property type="protein sequence ID" value="RYO78891.1"/>
    <property type="molecule type" value="Genomic_DNA"/>
</dbReference>
<sequence>MELARDSSVRWLRSEGILVEPSAPYTHAQNGGAERSGGVVMEKARAMRIGSKLPHNLWKEPVSCAAYLHNRTPTAALKWKTPYEVVYTHLAEKDGISGPRIPQLAHLKAYGCRCYALKLNPNHKPSKLQKLDPRAYIGYLVGYNSTNIYRVWVPELGKVIATRDVVFNETEFFSRKDTLQRSEEMIRNLEDLVAKVQLPEELAVNEAILEEDDSEVEIGDEDEPNAFSNEQQSEDEVIQDEIVVGYRTDLEDMGWDNFPQPSKLTEGIPYADYVGLTVRLPVQKVEEEVEEDLPCEDDLRILQEEERFYSFRDYKVASSWMGAFAAGRKFSFHRKDLAEPPKNVRELENHPMKQQFRAAQEAHLKEHDSFRSWEEVTTKSAKGHQVLHCKWVFTYKFDKHGRLQKCKARLVICKNQQEAGDLPTKATTLAGMALRSILAIAAKFDLELTQLDAVNAFVHSDLDKEVFIKMPPGFSKEGKVLRLRKALYGLRRSPLLWQKTLTDAFRDLGFREVPQEPCVMMKGDILVFFFVDDIVLGYRKKRKKEVMETITNLKKRFKINELGELKWFLGIHVMRRRNERSIWLSQKSYIEKVTAQYQIDTSGRIPRTPMDQHELLPFEGKATNKQRELYQKKVGSILFAAISTRPDIAFAASRLSRFNHNPSDAHHEAADRVIRYLYHTRGLAIRYGGDGDAQAMVCMSDASFADNSVDRKSSQGFVISLFGGAVAWRANKQDTVTTSTTEAELLALSQTAKEGLFLSRLLKALTLELDHPLTVDCDNKQTLRLLTEDALKLVTKLKHVEVYNHWLRQECLRGNVQVRWQETNSMVADGLTKSLTGDAHERFVKLLRMEEITEWLESIKKEDELREKIVARRLEREVTQEFLTGSDLDRLQKDLIH</sequence>
<name>A0A4Q4SVQ0_9PEZI</name>
<dbReference type="PANTHER" id="PTHR11439:SF438">
    <property type="entry name" value="REVERSE TRANSCRIPTASE TY1_COPIA-TYPE DOMAIN-CONTAINING PROTEIN"/>
    <property type="match status" value="1"/>
</dbReference>
<dbReference type="GO" id="GO:0015074">
    <property type="term" value="P:DNA integration"/>
    <property type="evidence" value="ECO:0007669"/>
    <property type="project" value="InterPro"/>
</dbReference>
<evidence type="ECO:0000256" key="3">
    <source>
        <dbReference type="ARBA" id="ARBA00023128"/>
    </source>
</evidence>
<dbReference type="SUPFAM" id="SSF56672">
    <property type="entry name" value="DNA/RNA polymerases"/>
    <property type="match status" value="1"/>
</dbReference>
<dbReference type="InterPro" id="IPR057670">
    <property type="entry name" value="SH3_retrovirus"/>
</dbReference>
<dbReference type="PROSITE" id="PS50994">
    <property type="entry name" value="INTEGRASE"/>
    <property type="match status" value="1"/>
</dbReference>
<dbReference type="AlphaFoldDB" id="A0A4Q4SVQ0"/>
<comment type="caution">
    <text evidence="5">The sequence shown here is derived from an EMBL/GenBank/DDBJ whole genome shotgun (WGS) entry which is preliminary data.</text>
</comment>
<evidence type="ECO:0000313" key="6">
    <source>
        <dbReference type="Proteomes" id="UP000293360"/>
    </source>
</evidence>
<accession>A0A4Q4SVQ0</accession>
<dbReference type="Proteomes" id="UP000293360">
    <property type="component" value="Unassembled WGS sequence"/>
</dbReference>
<dbReference type="InterPro" id="IPR001584">
    <property type="entry name" value="Integrase_cat-core"/>
</dbReference>
<proteinExistence type="predicted"/>
<evidence type="ECO:0000259" key="4">
    <source>
        <dbReference type="PROSITE" id="PS50994"/>
    </source>
</evidence>
<dbReference type="PANTHER" id="PTHR11439">
    <property type="entry name" value="GAG-POL-RELATED RETROTRANSPOSON"/>
    <property type="match status" value="1"/>
</dbReference>
<organism evidence="5 6">
    <name type="scientific">Monosporascus ibericus</name>
    <dbReference type="NCBI Taxonomy" id="155417"/>
    <lineage>
        <taxon>Eukaryota</taxon>
        <taxon>Fungi</taxon>
        <taxon>Dikarya</taxon>
        <taxon>Ascomycota</taxon>
        <taxon>Pezizomycotina</taxon>
        <taxon>Sordariomycetes</taxon>
        <taxon>Xylariomycetidae</taxon>
        <taxon>Xylariales</taxon>
        <taxon>Xylariales incertae sedis</taxon>
        <taxon>Monosporascus</taxon>
    </lineage>
</organism>
<dbReference type="GO" id="GO:0005739">
    <property type="term" value="C:mitochondrion"/>
    <property type="evidence" value="ECO:0007669"/>
    <property type="project" value="UniProtKB-SubCell"/>
</dbReference>
<dbReference type="InterPro" id="IPR043502">
    <property type="entry name" value="DNA/RNA_pol_sf"/>
</dbReference>
<dbReference type="CDD" id="cd09272">
    <property type="entry name" value="RNase_HI_RT_Ty1"/>
    <property type="match status" value="1"/>
</dbReference>
<dbReference type="InterPro" id="IPR036397">
    <property type="entry name" value="RNaseH_sf"/>
</dbReference>
<dbReference type="GO" id="GO:0003723">
    <property type="term" value="F:RNA binding"/>
    <property type="evidence" value="ECO:0007669"/>
    <property type="project" value="UniProtKB-KW"/>
</dbReference>
<evidence type="ECO:0000256" key="1">
    <source>
        <dbReference type="ARBA" id="ARBA00004173"/>
    </source>
</evidence>
<comment type="subcellular location">
    <subcellularLocation>
        <location evidence="1">Mitochondrion</location>
    </subcellularLocation>
</comment>
<dbReference type="GO" id="GO:0005634">
    <property type="term" value="C:nucleus"/>
    <property type="evidence" value="ECO:0007669"/>
    <property type="project" value="UniProtKB-ARBA"/>
</dbReference>
<dbReference type="InterPro" id="IPR012337">
    <property type="entry name" value="RNaseH-like_sf"/>
</dbReference>
<dbReference type="OrthoDB" id="4731637at2759"/>
<keyword evidence="3" id="KW-0496">Mitochondrion</keyword>